<feature type="region of interest" description="Disordered" evidence="1">
    <location>
        <begin position="221"/>
        <end position="245"/>
    </location>
</feature>
<name>U6LWU5_EIMMA</name>
<dbReference type="GeneID" id="25339364"/>
<keyword evidence="2" id="KW-1133">Transmembrane helix</keyword>
<evidence type="ECO:0000313" key="3">
    <source>
        <dbReference type="EMBL" id="CDJ56427.1"/>
    </source>
</evidence>
<feature type="compositionally biased region" description="Acidic residues" evidence="1">
    <location>
        <begin position="223"/>
        <end position="245"/>
    </location>
</feature>
<reference evidence="3" key="1">
    <citation type="submission" date="2013-10" db="EMBL/GenBank/DDBJ databases">
        <title>Genomic analysis of the causative agents of coccidiosis in chickens.</title>
        <authorList>
            <person name="Reid A.J."/>
            <person name="Blake D."/>
            <person name="Billington K."/>
            <person name="Browne H."/>
            <person name="Dunn M."/>
            <person name="Hung S."/>
            <person name="Kawahara F."/>
            <person name="Miranda-Saavedra D."/>
            <person name="Mourier T."/>
            <person name="Nagra H."/>
            <person name="Otto T.D."/>
            <person name="Rawlings N."/>
            <person name="Sanchez A."/>
            <person name="Sanders M."/>
            <person name="Subramaniam C."/>
            <person name="Tay Y."/>
            <person name="Dear P."/>
            <person name="Doerig C."/>
            <person name="Gruber A."/>
            <person name="Parkinson J."/>
            <person name="Shirley M."/>
            <person name="Wan K.L."/>
            <person name="Berriman M."/>
            <person name="Tomley F."/>
            <person name="Pain A."/>
        </authorList>
    </citation>
    <scope>NUCLEOTIDE SEQUENCE [LARGE SCALE GENOMIC DNA]</scope>
    <source>
        <strain evidence="3">Weybridge</strain>
    </source>
</reference>
<feature type="region of interest" description="Disordered" evidence="1">
    <location>
        <begin position="129"/>
        <end position="152"/>
    </location>
</feature>
<dbReference type="RefSeq" id="XP_013333078.1">
    <property type="nucleotide sequence ID" value="XM_013477624.1"/>
</dbReference>
<evidence type="ECO:0000313" key="4">
    <source>
        <dbReference type="Proteomes" id="UP000030763"/>
    </source>
</evidence>
<gene>
    <name evidence="3" type="ORF">EMWEY_00053780</name>
</gene>
<protein>
    <submittedName>
        <fullName evidence="3">Uncharacterized protein</fullName>
    </submittedName>
</protein>
<feature type="transmembrane region" description="Helical" evidence="2">
    <location>
        <begin position="177"/>
        <end position="195"/>
    </location>
</feature>
<organism evidence="3 4">
    <name type="scientific">Eimeria maxima</name>
    <name type="common">Coccidian parasite</name>
    <dbReference type="NCBI Taxonomy" id="5804"/>
    <lineage>
        <taxon>Eukaryota</taxon>
        <taxon>Sar</taxon>
        <taxon>Alveolata</taxon>
        <taxon>Apicomplexa</taxon>
        <taxon>Conoidasida</taxon>
        <taxon>Coccidia</taxon>
        <taxon>Eucoccidiorida</taxon>
        <taxon>Eimeriorina</taxon>
        <taxon>Eimeriidae</taxon>
        <taxon>Eimeria</taxon>
    </lineage>
</organism>
<reference evidence="3" key="2">
    <citation type="submission" date="2013-10" db="EMBL/GenBank/DDBJ databases">
        <authorList>
            <person name="Aslett M."/>
        </authorList>
    </citation>
    <scope>NUCLEOTIDE SEQUENCE [LARGE SCALE GENOMIC DNA]</scope>
    <source>
        <strain evidence="3">Weybridge</strain>
    </source>
</reference>
<feature type="region of interest" description="Disordered" evidence="1">
    <location>
        <begin position="1"/>
        <end position="20"/>
    </location>
</feature>
<feature type="compositionally biased region" description="Low complexity" evidence="1">
    <location>
        <begin position="129"/>
        <end position="139"/>
    </location>
</feature>
<sequence>MWLHPTRSQSSLQKSGSPCPSQGKAAYFRSFYVNITLNMHLILQLNVSLFIMNNICLDLYPSVVPGRGSCRRQAGQNRGPHGRDGEGVSEVDVPRSAAPADAGDPVNRPPSESSDDVINLATPSAAAAAAASPAVSPDAESGAADGQTSASVEQEEFTVMLPLRQAVKTKEFWYDRALEVVVMALTVYIVFWAYGKMGCPFKKWPLCLLVQDRRMRIPHDEEGRYEEEYYDDEDDDLEEEEDDLH</sequence>
<accession>U6LWU5</accession>
<dbReference type="AlphaFoldDB" id="U6LWU5"/>
<dbReference type="VEuPathDB" id="ToxoDB:EMWEY_00053780"/>
<proteinExistence type="predicted"/>
<dbReference type="OrthoDB" id="348144at2759"/>
<feature type="region of interest" description="Disordered" evidence="1">
    <location>
        <begin position="71"/>
        <end position="117"/>
    </location>
</feature>
<keyword evidence="2" id="KW-0472">Membrane</keyword>
<dbReference type="Proteomes" id="UP000030763">
    <property type="component" value="Unassembled WGS sequence"/>
</dbReference>
<keyword evidence="4" id="KW-1185">Reference proteome</keyword>
<keyword evidence="2" id="KW-0812">Transmembrane</keyword>
<dbReference type="EMBL" id="HG718937">
    <property type="protein sequence ID" value="CDJ56427.1"/>
    <property type="molecule type" value="Genomic_DNA"/>
</dbReference>
<evidence type="ECO:0000256" key="2">
    <source>
        <dbReference type="SAM" id="Phobius"/>
    </source>
</evidence>
<evidence type="ECO:0000256" key="1">
    <source>
        <dbReference type="SAM" id="MobiDB-lite"/>
    </source>
</evidence>